<dbReference type="Gene3D" id="3.30.559.10">
    <property type="entry name" value="Chloramphenicol acetyltransferase-like domain"/>
    <property type="match status" value="1"/>
</dbReference>
<dbReference type="EMBL" id="JBHTHX010002118">
    <property type="protein sequence ID" value="MFD0889942.1"/>
    <property type="molecule type" value="Genomic_DNA"/>
</dbReference>
<protein>
    <submittedName>
        <fullName evidence="2">Condensation domain-containing protein</fullName>
    </submittedName>
</protein>
<dbReference type="Gene3D" id="3.30.559.30">
    <property type="entry name" value="Nonribosomal peptide synthetase, condensation domain"/>
    <property type="match status" value="1"/>
</dbReference>
<gene>
    <name evidence="2" type="ORF">ACFQ08_35825</name>
</gene>
<dbReference type="PANTHER" id="PTHR45398:SF1">
    <property type="entry name" value="ENZYME, PUTATIVE (JCVI)-RELATED"/>
    <property type="match status" value="1"/>
</dbReference>
<evidence type="ECO:0000313" key="3">
    <source>
        <dbReference type="Proteomes" id="UP001597024"/>
    </source>
</evidence>
<accession>A0ABW3E4F8</accession>
<feature type="domain" description="Condensation" evidence="1">
    <location>
        <begin position="6"/>
        <end position="355"/>
    </location>
</feature>
<name>A0ABW3E4F8_9ACTN</name>
<reference evidence="3" key="1">
    <citation type="journal article" date="2019" name="Int. J. Syst. Evol. Microbiol.">
        <title>The Global Catalogue of Microorganisms (GCM) 10K type strain sequencing project: providing services to taxonomists for standard genome sequencing and annotation.</title>
        <authorList>
            <consortium name="The Broad Institute Genomics Platform"/>
            <consortium name="The Broad Institute Genome Sequencing Center for Infectious Disease"/>
            <person name="Wu L."/>
            <person name="Ma J."/>
        </authorList>
    </citation>
    <scope>NUCLEOTIDE SEQUENCE [LARGE SCALE GENOMIC DNA]</scope>
    <source>
        <strain evidence="3">CCUG 62974</strain>
    </source>
</reference>
<evidence type="ECO:0000313" key="2">
    <source>
        <dbReference type="EMBL" id="MFD0889942.1"/>
    </source>
</evidence>
<proteinExistence type="predicted"/>
<dbReference type="Pfam" id="PF00668">
    <property type="entry name" value="Condensation"/>
    <property type="match status" value="1"/>
</dbReference>
<comment type="caution">
    <text evidence="2">The sequence shown here is derived from an EMBL/GenBank/DDBJ whole genome shotgun (WGS) entry which is preliminary data.</text>
</comment>
<dbReference type="Proteomes" id="UP001597024">
    <property type="component" value="Unassembled WGS sequence"/>
</dbReference>
<feature type="non-terminal residue" evidence="2">
    <location>
        <position position="1"/>
    </location>
</feature>
<dbReference type="PANTHER" id="PTHR45398">
    <property type="match status" value="1"/>
</dbReference>
<dbReference type="InterPro" id="IPR001242">
    <property type="entry name" value="Condensation_dom"/>
</dbReference>
<sequence length="356" mass="38809">VAVADREAAVDRLAAEADASLDLTDGPLLRALLFVLGPGERPRLFLTVHHLVVDAVSWHILLDDLETAYRRTLAGQAPQEGPSSTPFARWATRLERHAKEGHFDGELEYWAALPESPPLPVDGEGPAVASSVRGVTVELDEETSRLLLRGAVRVFRTGTREVLLAGLARTLSRWTGTSRVLIDLEGHGREDLFEDEDLSRTVGWFTSVFPVGVEVPPESGDWAELVAAVRARVRSIPGKGLGYGVLRYLSPAGAPLATRTAAPVIFNYHGQAGDLTIAPGSPLYHAFHHTVGRDRDPAGRLDHPFEVVGMVQEGRMRLTWYYSENLHAAATVERLAGDLLDGLRAAARHVAERLRS</sequence>
<organism evidence="2 3">
    <name type="scientific">Streptosporangium algeriense</name>
    <dbReference type="NCBI Taxonomy" id="1682748"/>
    <lineage>
        <taxon>Bacteria</taxon>
        <taxon>Bacillati</taxon>
        <taxon>Actinomycetota</taxon>
        <taxon>Actinomycetes</taxon>
        <taxon>Streptosporangiales</taxon>
        <taxon>Streptosporangiaceae</taxon>
        <taxon>Streptosporangium</taxon>
    </lineage>
</organism>
<dbReference type="SUPFAM" id="SSF52777">
    <property type="entry name" value="CoA-dependent acyltransferases"/>
    <property type="match status" value="2"/>
</dbReference>
<keyword evidence="3" id="KW-1185">Reference proteome</keyword>
<evidence type="ECO:0000259" key="1">
    <source>
        <dbReference type="Pfam" id="PF00668"/>
    </source>
</evidence>
<dbReference type="InterPro" id="IPR023213">
    <property type="entry name" value="CAT-like_dom_sf"/>
</dbReference>